<feature type="non-terminal residue" evidence="1">
    <location>
        <position position="1"/>
    </location>
</feature>
<protein>
    <submittedName>
        <fullName evidence="1">Uncharacterized protein</fullName>
    </submittedName>
</protein>
<keyword evidence="2" id="KW-1185">Reference proteome</keyword>
<comment type="caution">
    <text evidence="1">The sequence shown here is derived from an EMBL/GenBank/DDBJ whole genome shotgun (WGS) entry which is preliminary data.</text>
</comment>
<sequence length="365" mass="40606">MLHRALIKIESNGCLRAYLPYQIAGPSLARLSPVAESNVATDVYARSLLRYAQTPGCLGACRLWQVTRPPDICSTLNSNMAAVLLHSATKASNRISAEHLRDVLNASLPRRLCCVKSGAKDNICFAACQFIHARPYIARHVLCNTILLLLNSFDAHASTLSAPSSTEKVRILLSLRLDVEDMCNENWLNLSYGLAACNRHASAWFAAHGILSSWFGRTPSCHKIKLVSPGARRVLSVSLSSATAIAVMEFVNPSLQNLCFHSLQTLSYVVPCHLVMIEVRSTSISNVTLCKFIAWMWQHQQKLEATSITIECLYKDSPRKSDRIPSALKPTDLYLPPCLMTTIPNNKRHDEAYELVPVRPRRNIR</sequence>
<dbReference type="EMBL" id="JABCIY010000027">
    <property type="protein sequence ID" value="KAF7196303.1"/>
    <property type="molecule type" value="Genomic_DNA"/>
</dbReference>
<dbReference type="Proteomes" id="UP000660729">
    <property type="component" value="Unassembled WGS sequence"/>
</dbReference>
<proteinExistence type="predicted"/>
<name>A0A8H6VL03_9PEZI</name>
<dbReference type="OrthoDB" id="10506766at2759"/>
<dbReference type="AlphaFoldDB" id="A0A8H6VL03"/>
<evidence type="ECO:0000313" key="1">
    <source>
        <dbReference type="EMBL" id="KAF7196303.1"/>
    </source>
</evidence>
<accession>A0A8H6VL03</accession>
<gene>
    <name evidence="1" type="ORF">HII31_02370</name>
</gene>
<evidence type="ECO:0000313" key="2">
    <source>
        <dbReference type="Proteomes" id="UP000660729"/>
    </source>
</evidence>
<organism evidence="1 2">
    <name type="scientific">Pseudocercospora fuligena</name>
    <dbReference type="NCBI Taxonomy" id="685502"/>
    <lineage>
        <taxon>Eukaryota</taxon>
        <taxon>Fungi</taxon>
        <taxon>Dikarya</taxon>
        <taxon>Ascomycota</taxon>
        <taxon>Pezizomycotina</taxon>
        <taxon>Dothideomycetes</taxon>
        <taxon>Dothideomycetidae</taxon>
        <taxon>Mycosphaerellales</taxon>
        <taxon>Mycosphaerellaceae</taxon>
        <taxon>Pseudocercospora</taxon>
    </lineage>
</organism>
<reference evidence="1" key="1">
    <citation type="submission" date="2020-04" db="EMBL/GenBank/DDBJ databases">
        <title>Draft genome resource of the tomato pathogen Pseudocercospora fuligena.</title>
        <authorList>
            <person name="Zaccaron A."/>
        </authorList>
    </citation>
    <scope>NUCLEOTIDE SEQUENCE</scope>
    <source>
        <strain evidence="1">PF001</strain>
    </source>
</reference>